<evidence type="ECO:0000313" key="1">
    <source>
        <dbReference type="EMBL" id="KAK3266148.1"/>
    </source>
</evidence>
<dbReference type="Proteomes" id="UP001190700">
    <property type="component" value="Unassembled WGS sequence"/>
</dbReference>
<sequence length="85" mass="8615">MGGGDAGGVTVGHAGAISAPVAPMMTLVGALLRPLMLNAIGGVPSGQVFCRDLEAILGPILAILMQTLRLATADERLENFVIDST</sequence>
<comment type="caution">
    <text evidence="1">The sequence shown here is derived from an EMBL/GenBank/DDBJ whole genome shotgun (WGS) entry which is preliminary data.</text>
</comment>
<dbReference type="EMBL" id="LGRX02013404">
    <property type="protein sequence ID" value="KAK3266148.1"/>
    <property type="molecule type" value="Genomic_DNA"/>
</dbReference>
<name>A0AAE0KZ52_9CHLO</name>
<proteinExistence type="predicted"/>
<protein>
    <submittedName>
        <fullName evidence="1">Uncharacterized protein</fullName>
    </submittedName>
</protein>
<evidence type="ECO:0000313" key="2">
    <source>
        <dbReference type="Proteomes" id="UP001190700"/>
    </source>
</evidence>
<reference evidence="1 2" key="1">
    <citation type="journal article" date="2015" name="Genome Biol. Evol.">
        <title>Comparative Genomics of a Bacterivorous Green Alga Reveals Evolutionary Causalities and Consequences of Phago-Mixotrophic Mode of Nutrition.</title>
        <authorList>
            <person name="Burns J.A."/>
            <person name="Paasch A."/>
            <person name="Narechania A."/>
            <person name="Kim E."/>
        </authorList>
    </citation>
    <scope>NUCLEOTIDE SEQUENCE [LARGE SCALE GENOMIC DNA]</scope>
    <source>
        <strain evidence="1 2">PLY_AMNH</strain>
    </source>
</reference>
<feature type="non-terminal residue" evidence="1">
    <location>
        <position position="85"/>
    </location>
</feature>
<organism evidence="1 2">
    <name type="scientific">Cymbomonas tetramitiformis</name>
    <dbReference type="NCBI Taxonomy" id="36881"/>
    <lineage>
        <taxon>Eukaryota</taxon>
        <taxon>Viridiplantae</taxon>
        <taxon>Chlorophyta</taxon>
        <taxon>Pyramimonadophyceae</taxon>
        <taxon>Pyramimonadales</taxon>
        <taxon>Pyramimonadaceae</taxon>
        <taxon>Cymbomonas</taxon>
    </lineage>
</organism>
<dbReference type="AlphaFoldDB" id="A0AAE0KZ52"/>
<accession>A0AAE0KZ52</accession>
<keyword evidence="2" id="KW-1185">Reference proteome</keyword>
<gene>
    <name evidence="1" type="ORF">CYMTET_25207</name>
</gene>